<keyword evidence="1" id="KW-0812">Transmembrane</keyword>
<dbReference type="Proteomes" id="UP001597052">
    <property type="component" value="Unassembled WGS sequence"/>
</dbReference>
<feature type="transmembrane region" description="Helical" evidence="1">
    <location>
        <begin position="299"/>
        <end position="327"/>
    </location>
</feature>
<feature type="transmembrane region" description="Helical" evidence="1">
    <location>
        <begin position="362"/>
        <end position="383"/>
    </location>
</feature>
<keyword evidence="1" id="KW-1133">Transmembrane helix</keyword>
<feature type="transmembrane region" description="Helical" evidence="1">
    <location>
        <begin position="201"/>
        <end position="228"/>
    </location>
</feature>
<feature type="transmembrane region" description="Helical" evidence="1">
    <location>
        <begin position="162"/>
        <end position="180"/>
    </location>
</feature>
<comment type="caution">
    <text evidence="3">The sequence shown here is derived from an EMBL/GenBank/DDBJ whole genome shotgun (WGS) entry which is preliminary data.</text>
</comment>
<proteinExistence type="predicted"/>
<dbReference type="InterPro" id="IPR036259">
    <property type="entry name" value="MFS_trans_sf"/>
</dbReference>
<dbReference type="AlphaFoldDB" id="A0ABD6DAC5"/>
<dbReference type="SUPFAM" id="SSF103473">
    <property type="entry name" value="MFS general substrate transporter"/>
    <property type="match status" value="1"/>
</dbReference>
<evidence type="ECO:0000256" key="1">
    <source>
        <dbReference type="SAM" id="Phobius"/>
    </source>
</evidence>
<organism evidence="3 4">
    <name type="scientific">Halohasta litorea</name>
    <dbReference type="NCBI Taxonomy" id="869891"/>
    <lineage>
        <taxon>Archaea</taxon>
        <taxon>Methanobacteriati</taxon>
        <taxon>Methanobacteriota</taxon>
        <taxon>Stenosarchaea group</taxon>
        <taxon>Halobacteria</taxon>
        <taxon>Halobacteriales</taxon>
        <taxon>Haloferacaceae</taxon>
        <taxon>Halohasta</taxon>
    </lineage>
</organism>
<dbReference type="InterPro" id="IPR011701">
    <property type="entry name" value="MFS"/>
</dbReference>
<feature type="transmembrane region" description="Helical" evidence="1">
    <location>
        <begin position="72"/>
        <end position="91"/>
    </location>
</feature>
<accession>A0ABD6DAC5</accession>
<dbReference type="PROSITE" id="PS50850">
    <property type="entry name" value="MFS"/>
    <property type="match status" value="1"/>
</dbReference>
<feature type="transmembrane region" description="Helical" evidence="1">
    <location>
        <begin position="136"/>
        <end position="156"/>
    </location>
</feature>
<feature type="domain" description="Major facilitator superfamily (MFS) profile" evidence="2">
    <location>
        <begin position="6"/>
        <end position="387"/>
    </location>
</feature>
<name>A0ABD6DAC5_9EURY</name>
<sequence>MNVRRILSLVFLWQLAASICYYTVFAATPFFRDEFGLSGAQVGLVLTALSLGYAAFLLPLGAMTDRFGERRMLTVGLIGLSIGSVLVAGAWSYPTLLIGTFLLGSLYGTAMPGTNKAIFDNVAVGRQNLAVGIKQVGVTAGSGASALLVTGIAGVLFWEAGFYVAAVVGIVVAAVFWIAYRGTPVDGDAEYPEYRTLLDNTPYLSLTVVGVCLGAGLFTTTGYTIIYINESVGATVAFGGLVLAAIQVSGSAGRVVTGWLSDVLPGEPRRRIGTILLIQAAASAVLFVAVALVDSRLLAAALFVLLGFFALGFTGIYFSCLATLVPAEEMGSATGGGQLALVTGALVAPPTFGYLSDVLGYRASWFMLAGLSLFATVFVVRVIRQEPPTQSQAAVGSTDPQD</sequence>
<dbReference type="Gene3D" id="1.20.1250.20">
    <property type="entry name" value="MFS general substrate transporter like domains"/>
    <property type="match status" value="2"/>
</dbReference>
<dbReference type="InterPro" id="IPR020846">
    <property type="entry name" value="MFS_dom"/>
</dbReference>
<protein>
    <submittedName>
        <fullName evidence="3">MFS transporter</fullName>
    </submittedName>
</protein>
<evidence type="ECO:0000313" key="4">
    <source>
        <dbReference type="Proteomes" id="UP001597052"/>
    </source>
</evidence>
<keyword evidence="1" id="KW-0472">Membrane</keyword>
<dbReference type="RefSeq" id="WP_256396499.1">
    <property type="nucleotide sequence ID" value="NZ_JANHDJ010000004.1"/>
</dbReference>
<feature type="transmembrane region" description="Helical" evidence="1">
    <location>
        <begin position="272"/>
        <end position="293"/>
    </location>
</feature>
<dbReference type="InterPro" id="IPR052952">
    <property type="entry name" value="MFS-Transporter"/>
</dbReference>
<dbReference type="Pfam" id="PF07690">
    <property type="entry name" value="MFS_1"/>
    <property type="match status" value="1"/>
</dbReference>
<dbReference type="PANTHER" id="PTHR23527">
    <property type="entry name" value="BLL3282 PROTEIN"/>
    <property type="match status" value="1"/>
</dbReference>
<reference evidence="3 4" key="1">
    <citation type="journal article" date="2019" name="Int. J. Syst. Evol. Microbiol.">
        <title>The Global Catalogue of Microorganisms (GCM) 10K type strain sequencing project: providing services to taxonomists for standard genome sequencing and annotation.</title>
        <authorList>
            <consortium name="The Broad Institute Genomics Platform"/>
            <consortium name="The Broad Institute Genome Sequencing Center for Infectious Disease"/>
            <person name="Wu L."/>
            <person name="Ma J."/>
        </authorList>
    </citation>
    <scope>NUCLEOTIDE SEQUENCE [LARGE SCALE GENOMIC DNA]</scope>
    <source>
        <strain evidence="3 4">CGMCC 1.10593</strain>
    </source>
</reference>
<dbReference type="EMBL" id="JBHUDM010000004">
    <property type="protein sequence ID" value="MFD1642973.1"/>
    <property type="molecule type" value="Genomic_DNA"/>
</dbReference>
<evidence type="ECO:0000259" key="2">
    <source>
        <dbReference type="PROSITE" id="PS50850"/>
    </source>
</evidence>
<dbReference type="PANTHER" id="PTHR23527:SF1">
    <property type="entry name" value="BLL3282 PROTEIN"/>
    <property type="match status" value="1"/>
</dbReference>
<evidence type="ECO:0000313" key="3">
    <source>
        <dbReference type="EMBL" id="MFD1642973.1"/>
    </source>
</evidence>
<feature type="transmembrane region" description="Helical" evidence="1">
    <location>
        <begin position="42"/>
        <end position="60"/>
    </location>
</feature>
<feature type="transmembrane region" description="Helical" evidence="1">
    <location>
        <begin position="234"/>
        <end position="260"/>
    </location>
</feature>
<gene>
    <name evidence="3" type="ORF">ACFSBW_13945</name>
</gene>
<keyword evidence="4" id="KW-1185">Reference proteome</keyword>